<protein>
    <submittedName>
        <fullName evidence="1">Uncharacterized protein</fullName>
    </submittedName>
</protein>
<keyword evidence="2" id="KW-1185">Reference proteome</keyword>
<dbReference type="EMBL" id="JAMKFB020000233">
    <property type="protein sequence ID" value="KAL0151654.1"/>
    <property type="molecule type" value="Genomic_DNA"/>
</dbReference>
<proteinExistence type="predicted"/>
<evidence type="ECO:0000313" key="1">
    <source>
        <dbReference type="EMBL" id="KAL0151654.1"/>
    </source>
</evidence>
<accession>A0ABD0MNZ6</accession>
<gene>
    <name evidence="1" type="ORF">M9458_053055</name>
</gene>
<feature type="non-terminal residue" evidence="1">
    <location>
        <position position="1"/>
    </location>
</feature>
<evidence type="ECO:0000313" key="2">
    <source>
        <dbReference type="Proteomes" id="UP001529510"/>
    </source>
</evidence>
<dbReference type="Proteomes" id="UP001529510">
    <property type="component" value="Unassembled WGS sequence"/>
</dbReference>
<sequence>AANAHDQRIEALEQLCSKLTAESAQMYVKLDDLESRSRRQNIRIVGIKEKEEQGQPTSSWERRIFKHRYGWIGRTAV</sequence>
<organism evidence="1 2">
    <name type="scientific">Cirrhinus mrigala</name>
    <name type="common">Mrigala</name>
    <dbReference type="NCBI Taxonomy" id="683832"/>
    <lineage>
        <taxon>Eukaryota</taxon>
        <taxon>Metazoa</taxon>
        <taxon>Chordata</taxon>
        <taxon>Craniata</taxon>
        <taxon>Vertebrata</taxon>
        <taxon>Euteleostomi</taxon>
        <taxon>Actinopterygii</taxon>
        <taxon>Neopterygii</taxon>
        <taxon>Teleostei</taxon>
        <taxon>Ostariophysi</taxon>
        <taxon>Cypriniformes</taxon>
        <taxon>Cyprinidae</taxon>
        <taxon>Labeoninae</taxon>
        <taxon>Labeonini</taxon>
        <taxon>Cirrhinus</taxon>
    </lineage>
</organism>
<comment type="caution">
    <text evidence="1">The sequence shown here is derived from an EMBL/GenBank/DDBJ whole genome shotgun (WGS) entry which is preliminary data.</text>
</comment>
<dbReference type="AlphaFoldDB" id="A0ABD0MNZ6"/>
<reference evidence="1 2" key="1">
    <citation type="submission" date="2024-05" db="EMBL/GenBank/DDBJ databases">
        <title>Genome sequencing and assembly of Indian major carp, Cirrhinus mrigala (Hamilton, 1822).</title>
        <authorList>
            <person name="Mohindra V."/>
            <person name="Chowdhury L.M."/>
            <person name="Lal K."/>
            <person name="Jena J.K."/>
        </authorList>
    </citation>
    <scope>NUCLEOTIDE SEQUENCE [LARGE SCALE GENOMIC DNA]</scope>
    <source>
        <strain evidence="1">CM1030</strain>
        <tissue evidence="1">Blood</tissue>
    </source>
</reference>
<name>A0ABD0MNZ6_CIRMR</name>